<name>K0YWZ4_9ACTO</name>
<protein>
    <submittedName>
        <fullName evidence="1">Uncharacterized protein</fullName>
    </submittedName>
</protein>
<dbReference type="AlphaFoldDB" id="K0YWZ4"/>
<proteinExistence type="predicted"/>
<dbReference type="STRING" id="883077.HMPREF9241_00107"/>
<keyword evidence="2" id="KW-1185">Reference proteome</keyword>
<dbReference type="HOGENOM" id="CLU_2056337_0_0_11"/>
<dbReference type="PATRIC" id="fig|883077.3.peg.104"/>
<accession>K0YWZ4</accession>
<dbReference type="RefSeq" id="WP_006680314.1">
    <property type="nucleotide sequence ID" value="NZ_JH815208.1"/>
</dbReference>
<evidence type="ECO:0000313" key="1">
    <source>
        <dbReference type="EMBL" id="EJZ88246.1"/>
    </source>
</evidence>
<sequence length="119" mass="13193">MDQLEQPHVRLTGGTLLALLKAAFRTRSKKRDSYEGKSDCLTDVRILRSGIRVEYCAIDTVPQQVINDLLTELDLWGNSRFNELNQTHWALKNVDLLGVLGAASAPMQGIANALWGGRS</sequence>
<gene>
    <name evidence="1" type="ORF">HMPREF9241_00107</name>
</gene>
<evidence type="ECO:0000313" key="2">
    <source>
        <dbReference type="Proteomes" id="UP000003994"/>
    </source>
</evidence>
<organism evidence="1 2">
    <name type="scientific">Schaalia turicensis ACS-279-V-Col4</name>
    <dbReference type="NCBI Taxonomy" id="883077"/>
    <lineage>
        <taxon>Bacteria</taxon>
        <taxon>Bacillati</taxon>
        <taxon>Actinomycetota</taxon>
        <taxon>Actinomycetes</taxon>
        <taxon>Actinomycetales</taxon>
        <taxon>Actinomycetaceae</taxon>
        <taxon>Schaalia</taxon>
    </lineage>
</organism>
<reference evidence="1 2" key="1">
    <citation type="submission" date="2012-07" db="EMBL/GenBank/DDBJ databases">
        <title>The Genome Sequence of Actinomyces turicensis ACS-279-V-COL4.</title>
        <authorList>
            <consortium name="The Broad Institute Genome Sequencing Platform"/>
            <person name="Earl A."/>
            <person name="Ward D."/>
            <person name="Feldgarden M."/>
            <person name="Gevers D."/>
            <person name="Saerens B."/>
            <person name="Vaneechoutte M."/>
            <person name="Walker B."/>
            <person name="Young S.K."/>
            <person name="Zeng Q."/>
            <person name="Gargeya S."/>
            <person name="Fitzgerald M."/>
            <person name="Haas B."/>
            <person name="Abouelleil A."/>
            <person name="Alvarado L."/>
            <person name="Arachchi H.M."/>
            <person name="Berlin A."/>
            <person name="Chapman S.B."/>
            <person name="Goldberg J."/>
            <person name="Griggs A."/>
            <person name="Gujja S."/>
            <person name="Hansen M."/>
            <person name="Howarth C."/>
            <person name="Imamovic A."/>
            <person name="Larimer J."/>
            <person name="McCowen C."/>
            <person name="Montmayeur A."/>
            <person name="Murphy C."/>
            <person name="Neiman D."/>
            <person name="Pearson M."/>
            <person name="Priest M."/>
            <person name="Roberts A."/>
            <person name="Saif S."/>
            <person name="Shea T."/>
            <person name="Sisk P."/>
            <person name="Sykes S."/>
            <person name="Wortman J."/>
            <person name="Nusbaum C."/>
            <person name="Birren B."/>
        </authorList>
    </citation>
    <scope>NUCLEOTIDE SEQUENCE [LARGE SCALE GENOMIC DNA]</scope>
    <source>
        <strain evidence="1 2">ACS-279-V-Col4</strain>
    </source>
</reference>
<dbReference type="EMBL" id="AGWQ01000002">
    <property type="protein sequence ID" value="EJZ88246.1"/>
    <property type="molecule type" value="Genomic_DNA"/>
</dbReference>
<dbReference type="Proteomes" id="UP000003994">
    <property type="component" value="Unassembled WGS sequence"/>
</dbReference>
<comment type="caution">
    <text evidence="1">The sequence shown here is derived from an EMBL/GenBank/DDBJ whole genome shotgun (WGS) entry which is preliminary data.</text>
</comment>